<feature type="region of interest" description="Disordered" evidence="1">
    <location>
        <begin position="638"/>
        <end position="691"/>
    </location>
</feature>
<feature type="compositionally biased region" description="Polar residues" evidence="1">
    <location>
        <begin position="32"/>
        <end position="47"/>
    </location>
</feature>
<dbReference type="Proteomes" id="UP000827549">
    <property type="component" value="Chromosome 1"/>
</dbReference>
<feature type="compositionally biased region" description="Pro residues" evidence="1">
    <location>
        <begin position="213"/>
        <end position="222"/>
    </location>
</feature>
<accession>A0AAF0Y1U4</accession>
<proteinExistence type="predicted"/>
<feature type="compositionally biased region" description="Low complexity" evidence="1">
    <location>
        <begin position="248"/>
        <end position="257"/>
    </location>
</feature>
<evidence type="ECO:0000313" key="2">
    <source>
        <dbReference type="EMBL" id="WOO76519.1"/>
    </source>
</evidence>
<gene>
    <name evidence="2" type="ORF">LOC62_01G000145</name>
</gene>
<feature type="region of interest" description="Disordered" evidence="1">
    <location>
        <begin position="452"/>
        <end position="474"/>
    </location>
</feature>
<protein>
    <submittedName>
        <fullName evidence="2">Uncharacterized protein</fullName>
    </submittedName>
</protein>
<evidence type="ECO:0000313" key="3">
    <source>
        <dbReference type="Proteomes" id="UP000827549"/>
    </source>
</evidence>
<sequence length="691" mass="73971">MPSPRGLPPDGVVNSPPPVSTSKHLARASVQYRKSNTSTATDPSFLNQPRDDGNYYTEPPPAPSALCPPTTLAAAKNIAPSIAITPQTYPSSGYFPRQSQLSGYSTVPSMYSGTDWGVEPVLVDGRVIDMRVKHDSLLTSGSSLPSFGAGVRQSSNLAHPSPLQRASGTTGQTVRPRLSAQDSIRHRDSHGSSRTRYTVAPPTPAPSLANDTPRPPTPPPKSPSLRPRDSVSNLRPESISTSVSSRVATPTPDALTPAAPPSPYGPGPAAYLQIECLLPEYACSHPTLYSSPRFVDLSGTVNWISPHRVARTTESVDAVWASLRNVVALLHVEAASRAEYTPPSSSRPGQAYPVRRSPKEVPWASLRAVLDTSPRIVSRPSSLREKVTSTVYKAASKFAQSTTSLDMRDNPKPTADVPLRSETGSIAVPISTPINFPSSLVKSENKRHAIYLPGPTIPMPRARDAPPSVPEPSPRIEKKQWAAIRATLAVLDAHCATAAGLDAQMADINNGTLPFNVEMAADPAIDLAVHIALIRLLCSTLLESYAATEFNRRTGRCVRSLVRHVVAVGQEFGGEYVYIERVRSRTLAELKEAGVVLRPVGLPAAGHVVPMVAAKRKPPTIRFASDTATTSIKSTETFETAKSDNTPSILKTSESRSKTASMLSKLSRRPRLPESWGATPKSAAPVPPPKL</sequence>
<feature type="region of interest" description="Disordered" evidence="1">
    <location>
        <begin position="138"/>
        <end position="262"/>
    </location>
</feature>
<feature type="region of interest" description="Disordered" evidence="1">
    <location>
        <begin position="1"/>
        <end position="65"/>
    </location>
</feature>
<feature type="compositionally biased region" description="Polar residues" evidence="1">
    <location>
        <begin position="231"/>
        <end position="247"/>
    </location>
</feature>
<dbReference type="AlphaFoldDB" id="A0AAF0Y1U4"/>
<feature type="compositionally biased region" description="Polar residues" evidence="1">
    <location>
        <begin position="638"/>
        <end position="664"/>
    </location>
</feature>
<dbReference type="RefSeq" id="XP_062622551.1">
    <property type="nucleotide sequence ID" value="XM_062766567.1"/>
</dbReference>
<organism evidence="2 3">
    <name type="scientific">Vanrija pseudolonga</name>
    <dbReference type="NCBI Taxonomy" id="143232"/>
    <lineage>
        <taxon>Eukaryota</taxon>
        <taxon>Fungi</taxon>
        <taxon>Dikarya</taxon>
        <taxon>Basidiomycota</taxon>
        <taxon>Agaricomycotina</taxon>
        <taxon>Tremellomycetes</taxon>
        <taxon>Trichosporonales</taxon>
        <taxon>Trichosporonaceae</taxon>
        <taxon>Vanrija</taxon>
    </lineage>
</organism>
<evidence type="ECO:0000256" key="1">
    <source>
        <dbReference type="SAM" id="MobiDB-lite"/>
    </source>
</evidence>
<feature type="compositionally biased region" description="Polar residues" evidence="1">
    <location>
        <begin position="152"/>
        <end position="173"/>
    </location>
</feature>
<name>A0AAF0Y1U4_9TREE</name>
<reference evidence="2" key="1">
    <citation type="submission" date="2023-10" db="EMBL/GenBank/DDBJ databases">
        <authorList>
            <person name="Noh H."/>
        </authorList>
    </citation>
    <scope>NUCLEOTIDE SEQUENCE</scope>
    <source>
        <strain evidence="2">DUCC4014</strain>
    </source>
</reference>
<dbReference type="EMBL" id="CP086714">
    <property type="protein sequence ID" value="WOO76519.1"/>
    <property type="molecule type" value="Genomic_DNA"/>
</dbReference>
<keyword evidence="3" id="KW-1185">Reference proteome</keyword>
<dbReference type="GeneID" id="87803405"/>